<keyword evidence="2" id="KW-0472">Membrane</keyword>
<sequence length="683" mass="78658">MVQQPQPPPEPAPVRARRTTRRGTLPNERTIGRVQEKYAAYRDFPWEKIEEFLRKKWPHWQDFKQEKINDNWQFEVPEKLTELPQELQTSYLHRKSYPANLVPSGTFTYKTKLASYVTRLNEAERDFCLVDSEDAIDDIFEIPIIDIGTADGKALVPKNIHSAAKLSEWLGVDILSDASDPTVKQVITRKKDPKCRFICIYAENSRDKLKLTRESLCQIMSYHQIMPVYLDFMLVFGSKSDAKDLRFSGFRDQIQLKPPTSGHHEIPELGRSGKIFQLCYNLKSVHLEKRGSEKPEPTDWSIRDAAFYHQFDVEYGTTLWIVTKGGLDILDRYQELVGPSVRPGQGAYDDLASCFRSTLATHLLYCQWSTEDWRWYIVWLEEIVDEESSMAVDGPRGYGYAHQNYEPRDLQDLQHWQDKTNEVVMVLEANAKVLRSLRKFYSDLIARKDFPLPLRNACEDELIAFFSQLDSIIDDFEMQIARARLLANIISDRKELVLQHLQSQASERTEQLNRNLEREAVVMRIITIVTLIYLPATFVSTFFSTDVIKYQDQDQSPSQSSDFQNQSFSSLALKRWLQVTIPLTALTLLGAWSTYRLYTASAQGVTLATRLRRSFISSRNSFHIRKSPQDGSYVFGATNSGKLRRVENVVSIALSRLSPRNARWQQTNGSVLPSHNVSRAVAG</sequence>
<name>A0A177DIZ2_ALTAL</name>
<dbReference type="EMBL" id="KV441480">
    <property type="protein sequence ID" value="OAG19733.1"/>
    <property type="molecule type" value="Genomic_DNA"/>
</dbReference>
<evidence type="ECO:0000313" key="4">
    <source>
        <dbReference type="EMBL" id="OAG19733.1"/>
    </source>
</evidence>
<gene>
    <name evidence="4" type="ORF">CC77DRAFT_1050766</name>
</gene>
<dbReference type="AlphaFoldDB" id="A0A177DIZ2"/>
<keyword evidence="2" id="KW-1133">Transmembrane helix</keyword>
<evidence type="ECO:0000256" key="2">
    <source>
        <dbReference type="SAM" id="Phobius"/>
    </source>
</evidence>
<dbReference type="VEuPathDB" id="FungiDB:CC77DRAFT_1050766"/>
<evidence type="ECO:0000256" key="1">
    <source>
        <dbReference type="SAM" id="MobiDB-lite"/>
    </source>
</evidence>
<proteinExistence type="predicted"/>
<accession>A0A177DIZ2</accession>
<dbReference type="KEGG" id="aalt:CC77DRAFT_1050766"/>
<dbReference type="Proteomes" id="UP000077248">
    <property type="component" value="Unassembled WGS sequence"/>
</dbReference>
<protein>
    <recommendedName>
        <fullName evidence="3">CorA-like transporter domain-containing protein</fullName>
    </recommendedName>
</protein>
<dbReference type="GeneID" id="29113232"/>
<dbReference type="InterPro" id="IPR058257">
    <property type="entry name" value="CorA-like_dom"/>
</dbReference>
<feature type="transmembrane region" description="Helical" evidence="2">
    <location>
        <begin position="521"/>
        <end position="543"/>
    </location>
</feature>
<reference evidence="4 5" key="1">
    <citation type="submission" date="2016-05" db="EMBL/GenBank/DDBJ databases">
        <title>Comparative analysis of secretome profiles of manganese(II)-oxidizing ascomycete fungi.</title>
        <authorList>
            <consortium name="DOE Joint Genome Institute"/>
            <person name="Zeiner C.A."/>
            <person name="Purvine S.O."/>
            <person name="Zink E.M."/>
            <person name="Wu S."/>
            <person name="Pasa-Tolic L."/>
            <person name="Chaput D.L."/>
            <person name="Haridas S."/>
            <person name="Grigoriev I.V."/>
            <person name="Santelli C.M."/>
            <person name="Hansel C.M."/>
        </authorList>
    </citation>
    <scope>NUCLEOTIDE SEQUENCE [LARGE SCALE GENOMIC DNA]</scope>
    <source>
        <strain evidence="4 5">SRC1lrK2f</strain>
    </source>
</reference>
<dbReference type="Gene3D" id="1.20.58.340">
    <property type="entry name" value="Magnesium transport protein CorA, transmembrane region"/>
    <property type="match status" value="1"/>
</dbReference>
<evidence type="ECO:0000313" key="5">
    <source>
        <dbReference type="Proteomes" id="UP000077248"/>
    </source>
</evidence>
<dbReference type="Pfam" id="PF26616">
    <property type="entry name" value="CorA-like"/>
    <property type="match status" value="1"/>
</dbReference>
<evidence type="ECO:0000259" key="3">
    <source>
        <dbReference type="Pfam" id="PF26616"/>
    </source>
</evidence>
<keyword evidence="5" id="KW-1185">Reference proteome</keyword>
<feature type="region of interest" description="Disordered" evidence="1">
    <location>
        <begin position="1"/>
        <end position="25"/>
    </location>
</feature>
<dbReference type="RefSeq" id="XP_018385154.1">
    <property type="nucleotide sequence ID" value="XM_018527638.1"/>
</dbReference>
<keyword evidence="2" id="KW-0812">Transmembrane</keyword>
<dbReference type="STRING" id="5599.A0A177DIZ2"/>
<feature type="domain" description="CorA-like transporter" evidence="3">
    <location>
        <begin position="90"/>
        <end position="391"/>
    </location>
</feature>
<organism evidence="4 5">
    <name type="scientific">Alternaria alternata</name>
    <name type="common">Alternaria rot fungus</name>
    <name type="synonym">Torula alternata</name>
    <dbReference type="NCBI Taxonomy" id="5599"/>
    <lineage>
        <taxon>Eukaryota</taxon>
        <taxon>Fungi</taxon>
        <taxon>Dikarya</taxon>
        <taxon>Ascomycota</taxon>
        <taxon>Pezizomycotina</taxon>
        <taxon>Dothideomycetes</taxon>
        <taxon>Pleosporomycetidae</taxon>
        <taxon>Pleosporales</taxon>
        <taxon>Pleosporineae</taxon>
        <taxon>Pleosporaceae</taxon>
        <taxon>Alternaria</taxon>
        <taxon>Alternaria sect. Alternaria</taxon>
        <taxon>Alternaria alternata complex</taxon>
    </lineage>
</organism>
<feature type="compositionally biased region" description="Pro residues" evidence="1">
    <location>
        <begin position="1"/>
        <end position="12"/>
    </location>
</feature>